<organism evidence="5 6">
    <name type="scientific">Oryzias melastigma</name>
    <name type="common">Marine medaka</name>
    <dbReference type="NCBI Taxonomy" id="30732"/>
    <lineage>
        <taxon>Eukaryota</taxon>
        <taxon>Metazoa</taxon>
        <taxon>Chordata</taxon>
        <taxon>Craniata</taxon>
        <taxon>Vertebrata</taxon>
        <taxon>Euteleostomi</taxon>
        <taxon>Actinopterygii</taxon>
        <taxon>Neopterygii</taxon>
        <taxon>Teleostei</taxon>
        <taxon>Neoteleostei</taxon>
        <taxon>Acanthomorphata</taxon>
        <taxon>Ovalentaria</taxon>
        <taxon>Atherinomorphae</taxon>
        <taxon>Beloniformes</taxon>
        <taxon>Adrianichthyidae</taxon>
        <taxon>Oryziinae</taxon>
        <taxon>Oryzias</taxon>
    </lineage>
</organism>
<feature type="compositionally biased region" description="Basic and acidic residues" evidence="3">
    <location>
        <begin position="1"/>
        <end position="19"/>
    </location>
</feature>
<evidence type="ECO:0000259" key="4">
    <source>
        <dbReference type="PROSITE" id="PS50002"/>
    </source>
</evidence>
<reference evidence="5" key="1">
    <citation type="submission" date="2025-08" db="UniProtKB">
        <authorList>
            <consortium name="Ensembl"/>
        </authorList>
    </citation>
    <scope>IDENTIFICATION</scope>
</reference>
<dbReference type="SUPFAM" id="SSF48452">
    <property type="entry name" value="TPR-like"/>
    <property type="match status" value="2"/>
</dbReference>
<dbReference type="PROSITE" id="PS50002">
    <property type="entry name" value="SH3"/>
    <property type="match status" value="1"/>
</dbReference>
<keyword evidence="6" id="KW-1185">Reference proteome</keyword>
<dbReference type="SMART" id="SM00326">
    <property type="entry name" value="SH3"/>
    <property type="match status" value="1"/>
</dbReference>
<dbReference type="OMA" id="FTNEQQG"/>
<dbReference type="Ensembl" id="ENSOMET00000029961.1">
    <property type="protein sequence ID" value="ENSOMEP00000035221.1"/>
    <property type="gene ID" value="ENSOMEG00000022343.1"/>
</dbReference>
<evidence type="ECO:0000313" key="6">
    <source>
        <dbReference type="Proteomes" id="UP000261560"/>
    </source>
</evidence>
<dbReference type="InterPro" id="IPR011990">
    <property type="entry name" value="TPR-like_helical_dom_sf"/>
</dbReference>
<name>A0A3B3DZ67_ORYME</name>
<protein>
    <submittedName>
        <fullName evidence="5">SH3 domain and tetratricopeptide repeats 1</fullName>
    </submittedName>
</protein>
<evidence type="ECO:0000256" key="1">
    <source>
        <dbReference type="ARBA" id="ARBA00022443"/>
    </source>
</evidence>
<dbReference type="GeneID" id="112156507"/>
<evidence type="ECO:0000313" key="5">
    <source>
        <dbReference type="Ensembl" id="ENSOMEP00000035221.1"/>
    </source>
</evidence>
<dbReference type="Gene3D" id="1.25.40.10">
    <property type="entry name" value="Tetratricopeptide repeat domain"/>
    <property type="match status" value="3"/>
</dbReference>
<dbReference type="STRING" id="30732.ENSOMEP00000035221"/>
<dbReference type="SMART" id="SM00028">
    <property type="entry name" value="TPR"/>
    <property type="match status" value="5"/>
</dbReference>
<accession>A0A3B3DZ67</accession>
<feature type="domain" description="SH3" evidence="4">
    <location>
        <begin position="276"/>
        <end position="341"/>
    </location>
</feature>
<dbReference type="InterPro" id="IPR001452">
    <property type="entry name" value="SH3_domain"/>
</dbReference>
<reference evidence="5" key="2">
    <citation type="submission" date="2025-09" db="UniProtKB">
        <authorList>
            <consortium name="Ensembl"/>
        </authorList>
    </citation>
    <scope>IDENTIFICATION</scope>
</reference>
<dbReference type="InterPro" id="IPR019734">
    <property type="entry name" value="TPR_rpt"/>
</dbReference>
<evidence type="ECO:0000256" key="3">
    <source>
        <dbReference type="SAM" id="MobiDB-lite"/>
    </source>
</evidence>
<dbReference type="PaxDb" id="30732-ENSOMEP00000035221"/>
<dbReference type="Proteomes" id="UP000261560">
    <property type="component" value="Unplaced"/>
</dbReference>
<dbReference type="OrthoDB" id="9927874at2759"/>
<dbReference type="RefSeq" id="XP_024144590.1">
    <property type="nucleotide sequence ID" value="XM_024288822.2"/>
</dbReference>
<dbReference type="Pfam" id="PF13181">
    <property type="entry name" value="TPR_8"/>
    <property type="match status" value="1"/>
</dbReference>
<sequence length="1309" mass="148173">MSTRWYRDPSGDRNRREESMDGQAGRRRQSGTGNRTFTARAFSKDSLKRSLSAGEDNFPTVLPVLLDVVRGPDRLAADEESQELLREKLRLLEADCAGVNSLFVELSAQLVSINSEEKSICVTFKTFKEIWKFTTYYTTGLLGHCLEDLLLDEKVWLSSLEEDVAIEVSIQEETLNLLYKGILMQEGSLFGSCSVSQMFDSSTSGADLYLEQGDIAQFEPPFLGSGWTVLCLADGARGTAPKPALEPVIPFHQWFLKSCGESILVGDGKPACDFPLQFARGKCVATQMHDAECPDELSVAPGDVIIIMGLLVSCFDWFTGKKEATGEVGLVKTSFVEVSSETSDSEDVFLDSKEWMFNTQKEEEIIKESIDELKRKSLNDVGQNYKLDTIHYQDSENKTRSPDTKPSPKKLRKYIRRILAPEKYSSLASSVIENEVLEDTKQTARLPCFTVLPVVDGENFIENFSPFFSFLDGQDFKEEFAVLYGLSSENLSSTFFEGHADDDELISFLGVARETARKRRLYWMQTRLCFLLGKFCAGKLKFSQARVYFEESLGIPRETFTDLRLLASIYSNLATIYLLQKNRDSFFGVAERLSAFLLGVPDCLKSLEDNMVLKYMLKKAVLAHNRRAEARACYLLAKHHWIKGEGNQVIPYLERLLVVWDEAQRKEDVSPSHGYLVLGELYRKFHLLHLSTSSARRASLQPSASLSDRLGSMMLVLTTDGEASVPPRLAPYLYRSLAFIEVQEEEGAGLHHRALSHQLTLSLCQLFYKYKMIDHAIHRMHSLIKSKWSSKEVSVSDRNSALIWLAWLHIENHQPSIALDILNLFLASTSEDCKSPQQGVVLNMRGVALRCMGDHRSAAESYQAAVDVCREYEDMPNWAVAQANLGLLFLKAGAKGLAQRKLTEALQLFSELSEENHEANFIAVLLELGQHYVEQRQVEFGKGCYEWALLLAMKAKLADYQLRATRHLCHLYEHESPDQTQCIIYNRHLIQLLRCSGNRAEEGNALEAISQLYLALGTDRAYRAALDYTKSSLMIFIDLGWKEKEAYGWLKAGKIHHLLGQTELVDIYVQAAQDVALSTGDTGFILNLLEAAGDIFWDSCQDYEKAVTFYRDRALPIAVKISSTQSRLRLSNKLTEVMLALKSYSEAAEFAHTAVDISASAGLRLNERVAYHRLAFVYQHLEQSELAEHYYLKALALCPSPLQFDEETLYYVRVYQTLGDIIFYHLKDPFDAAGYYHLALAAAMDLGNKRSQLQLCTRLATIYHNFLIDRERSLFFYQKARSFATELNVKRINISADRQHVSMFQHSTQ</sequence>
<dbReference type="PANTHER" id="PTHR22647">
    <property type="entry name" value="SH3 DOMAIN AND TETRATRICOPEPTIDE REPEATS CONTAINING PROTEIN"/>
    <property type="match status" value="1"/>
</dbReference>
<keyword evidence="1 2" id="KW-0728">SH3 domain</keyword>
<dbReference type="PANTHER" id="PTHR22647:SF3">
    <property type="entry name" value="SH3 DOMAIN AND TETRATRICOPEPTIDE REPEAT-CONTAINING PROTEIN 1"/>
    <property type="match status" value="1"/>
</dbReference>
<dbReference type="InterPro" id="IPR036028">
    <property type="entry name" value="SH3-like_dom_sf"/>
</dbReference>
<dbReference type="InterPro" id="IPR042772">
    <property type="entry name" value="SH3TC1/SH3TC2"/>
</dbReference>
<evidence type="ECO:0000256" key="2">
    <source>
        <dbReference type="PROSITE-ProRule" id="PRU00192"/>
    </source>
</evidence>
<feature type="region of interest" description="Disordered" evidence="3">
    <location>
        <begin position="1"/>
        <end position="41"/>
    </location>
</feature>
<dbReference type="SUPFAM" id="SSF50044">
    <property type="entry name" value="SH3-domain"/>
    <property type="match status" value="1"/>
</dbReference>
<dbReference type="GeneTree" id="ENSGT00530000063812"/>
<proteinExistence type="predicted"/>
<dbReference type="KEGG" id="oml:112156507"/>
<dbReference type="Gene3D" id="2.30.30.40">
    <property type="entry name" value="SH3 Domains"/>
    <property type="match status" value="1"/>
</dbReference>